<feature type="region of interest" description="Disordered" evidence="1">
    <location>
        <begin position="1"/>
        <end position="30"/>
    </location>
</feature>
<dbReference type="PANTHER" id="PTHR39441">
    <property type="entry name" value="DUF2252 DOMAIN-CONTAINING PROTEIN"/>
    <property type="match status" value="1"/>
</dbReference>
<accession>A0A510V6F7</accession>
<organism evidence="2 3">
    <name type="scientific">Cellulomonas xylanilytica</name>
    <dbReference type="NCBI Taxonomy" id="233583"/>
    <lineage>
        <taxon>Bacteria</taxon>
        <taxon>Bacillati</taxon>
        <taxon>Actinomycetota</taxon>
        <taxon>Actinomycetes</taxon>
        <taxon>Micrococcales</taxon>
        <taxon>Cellulomonadaceae</taxon>
        <taxon>Cellulomonas</taxon>
    </lineage>
</organism>
<gene>
    <name evidence="2" type="ORF">CXY01_28860</name>
</gene>
<proteinExistence type="predicted"/>
<protein>
    <recommendedName>
        <fullName evidence="4">DUF2252 domain-containing protein</fullName>
    </recommendedName>
</protein>
<comment type="caution">
    <text evidence="2">The sequence shown here is derived from an EMBL/GenBank/DDBJ whole genome shotgun (WGS) entry which is preliminary data.</text>
</comment>
<evidence type="ECO:0000313" key="3">
    <source>
        <dbReference type="Proteomes" id="UP000321118"/>
    </source>
</evidence>
<dbReference type="AlphaFoldDB" id="A0A510V6F7"/>
<dbReference type="RefSeq" id="WP_146928219.1">
    <property type="nucleotide sequence ID" value="NZ_BJUB01000009.1"/>
</dbReference>
<dbReference type="Pfam" id="PF10009">
    <property type="entry name" value="DUF2252"/>
    <property type="match status" value="1"/>
</dbReference>
<evidence type="ECO:0008006" key="4">
    <source>
        <dbReference type="Google" id="ProtNLM"/>
    </source>
</evidence>
<dbReference type="PANTHER" id="PTHR39441:SF1">
    <property type="entry name" value="DUF2252 DOMAIN-CONTAINING PROTEIN"/>
    <property type="match status" value="1"/>
</dbReference>
<evidence type="ECO:0000256" key="1">
    <source>
        <dbReference type="SAM" id="MobiDB-lite"/>
    </source>
</evidence>
<keyword evidence="3" id="KW-1185">Reference proteome</keyword>
<dbReference type="EMBL" id="BJUB01000009">
    <property type="protein sequence ID" value="GEK22366.1"/>
    <property type="molecule type" value="Genomic_DNA"/>
</dbReference>
<reference evidence="2 3" key="1">
    <citation type="submission" date="2019-07" db="EMBL/GenBank/DDBJ databases">
        <title>Whole genome shotgun sequence of Cellulomonas xylanilytica NBRC 101102.</title>
        <authorList>
            <person name="Hosoyama A."/>
            <person name="Uohara A."/>
            <person name="Ohji S."/>
            <person name="Ichikawa N."/>
        </authorList>
    </citation>
    <scope>NUCLEOTIDE SEQUENCE [LARGE SCALE GENOMIC DNA]</scope>
    <source>
        <strain evidence="2 3">NBRC 101102</strain>
    </source>
</reference>
<dbReference type="OrthoDB" id="1491115at2"/>
<sequence length="496" mass="54122">MTVDGGARASTVLDPGAVGPAPPLTPTRRRAPAQVHLLSRNERESRGSAARVLLPRESLADVGTATKRPDPVDLLVSQGQTRVPELLPLRYGRMSSSAFAFYRGAALLMASDLAATPDSGLDVQLCGDAHMSNFGLYGTPERRLLFDLNDFDETLPGPFEWDVKRLLASVEIAARSIGAGTKERRRIATDVAKAYRTAIREFAERPNLEVWYARLDVDDFLREHGGSLGKAQSRTTQSTVKKARSRDHLRSVEKLTEVVDGRRRFLPDPPLVQTLEELLGDQAGAFRAAMGELVAAYQATLQPDRRHLVGQYRLVDMARKVVGVGSVGTRAWILLLEGADDRDHLILQAKEAQSSVLEQFLGASEYTQSGQRVVEGQRLMQAASDAMLGWQRTRGIDGVERDFYVRQLRDWKGSAVIEGMRPEGFSRYGGLCAWTLARAHARSGDRVAIASYLGGSKAADEAFADYAAAYADRNESDHAALVAAIGSGRLDAVHGV</sequence>
<name>A0A510V6F7_9CELL</name>
<dbReference type="InterPro" id="IPR018721">
    <property type="entry name" value="DUF2252"/>
</dbReference>
<dbReference type="Proteomes" id="UP000321118">
    <property type="component" value="Unassembled WGS sequence"/>
</dbReference>
<evidence type="ECO:0000313" key="2">
    <source>
        <dbReference type="EMBL" id="GEK22366.1"/>
    </source>
</evidence>